<feature type="domain" description="Phospholipase C/D" evidence="3">
    <location>
        <begin position="170"/>
        <end position="248"/>
    </location>
</feature>
<protein>
    <recommendedName>
        <fullName evidence="3">Phospholipase C/D domain-containing protein</fullName>
    </recommendedName>
</protein>
<evidence type="ECO:0000259" key="3">
    <source>
        <dbReference type="Pfam" id="PF00882"/>
    </source>
</evidence>
<evidence type="ECO:0000313" key="4">
    <source>
        <dbReference type="EMBL" id="SHM74234.1"/>
    </source>
</evidence>
<dbReference type="RefSeq" id="WP_143160095.1">
    <property type="nucleotide sequence ID" value="NZ_FRBL01000010.1"/>
</dbReference>
<dbReference type="EMBL" id="FRBL01000010">
    <property type="protein sequence ID" value="SHM74234.1"/>
    <property type="molecule type" value="Genomic_DNA"/>
</dbReference>
<keyword evidence="2" id="KW-0472">Membrane</keyword>
<dbReference type="Pfam" id="PF00882">
    <property type="entry name" value="Zn_dep_PLPC"/>
    <property type="match status" value="1"/>
</dbReference>
<dbReference type="Proteomes" id="UP000184420">
    <property type="component" value="Unassembled WGS sequence"/>
</dbReference>
<keyword evidence="2" id="KW-0812">Transmembrane</keyword>
<evidence type="ECO:0000256" key="1">
    <source>
        <dbReference type="SAM" id="MobiDB-lite"/>
    </source>
</evidence>
<sequence length="637" mass="70668">MPGPSLHHMIAQQLRSQIQNGQGLGGSAAYADIKAALSDPKHLPYLFLGCQGPDFLFFNTKDWNGTVGDLAQIYFKVYDAIEGFKKGLLDAVPQPIIDAVEAAGYAADQVIDNSSTLSEIEELFKDMQKVIDGLAATLVEMLKEFVTEFNVYNVLAHPYRDGQDKGKWWWFDAMHYRKTGRFAKALLDKTQPNTPEHLYAIGYLTHFTADTVGHPYVNVNSGGPYRIHAQRHKTLENFQDVFNMFLKEGTDWNRSKLHALYNFNFEGVISAPDAEDEIPDPDTHMPGDLSKLIAETLNEVFNSGSADDNEYGPAISAEDVNNAYRLWYKWMRNATDTGTIPKPEPYSLTAELEEVWEKAMEDLGDIGDFIEDAVDQAGNFSFLAIFLILAALILAAIAAAHALVDAIVGSLTTLTTAGIRYAASLVYEQLYNAFQNFRLGVAFNGLAFPMQEHLNEPRFAQFKNTSFPDPLGTKAGDLFGQLPKLAVTLGAGGFLDELFHREKHMIYPPVSGATEQNPAHPAPNSYFSNTALHYAFDKIPLSKTLIDTLATLNGPESQVVAAFNPAATTGIKPSLGNAMMLTEEIYDRWKKNIKFPDFNMDADRGYGYPCWTQKGDPREQPDQLDTTPVDLTFIPPA</sequence>
<keyword evidence="2" id="KW-1133">Transmembrane helix</keyword>
<reference evidence="4 5" key="1">
    <citation type="submission" date="2016-11" db="EMBL/GenBank/DDBJ databases">
        <authorList>
            <person name="Jaros S."/>
            <person name="Januszkiewicz K."/>
            <person name="Wedrychowicz H."/>
        </authorList>
    </citation>
    <scope>NUCLEOTIDE SEQUENCE [LARGE SCALE GENOMIC DNA]</scope>
    <source>
        <strain evidence="4 5">DSM 27406</strain>
    </source>
</reference>
<proteinExistence type="predicted"/>
<dbReference type="AlphaFoldDB" id="A0A1M7L8I0"/>
<organism evidence="4 5">
    <name type="scientific">Chitinophaga jiangningensis</name>
    <dbReference type="NCBI Taxonomy" id="1419482"/>
    <lineage>
        <taxon>Bacteria</taxon>
        <taxon>Pseudomonadati</taxon>
        <taxon>Bacteroidota</taxon>
        <taxon>Chitinophagia</taxon>
        <taxon>Chitinophagales</taxon>
        <taxon>Chitinophagaceae</taxon>
        <taxon>Chitinophaga</taxon>
    </lineage>
</organism>
<feature type="region of interest" description="Disordered" evidence="1">
    <location>
        <begin position="613"/>
        <end position="637"/>
    </location>
</feature>
<dbReference type="InterPro" id="IPR029002">
    <property type="entry name" value="PLPC/GPLD1"/>
</dbReference>
<gene>
    <name evidence="4" type="ORF">SAMN05444266_110191</name>
</gene>
<name>A0A1M7L8I0_9BACT</name>
<evidence type="ECO:0000256" key="2">
    <source>
        <dbReference type="SAM" id="Phobius"/>
    </source>
</evidence>
<keyword evidence="5" id="KW-1185">Reference proteome</keyword>
<dbReference type="OrthoDB" id="648959at2"/>
<feature type="transmembrane region" description="Helical" evidence="2">
    <location>
        <begin position="380"/>
        <end position="404"/>
    </location>
</feature>
<accession>A0A1M7L8I0</accession>
<evidence type="ECO:0000313" key="5">
    <source>
        <dbReference type="Proteomes" id="UP000184420"/>
    </source>
</evidence>